<dbReference type="AlphaFoldDB" id="A0A100VR20"/>
<evidence type="ECO:0000313" key="2">
    <source>
        <dbReference type="EMBL" id="GAS84266.1"/>
    </source>
</evidence>
<dbReference type="RefSeq" id="WP_167350922.1">
    <property type="nucleotide sequence ID" value="NZ_BCNV01000005.1"/>
</dbReference>
<feature type="transmembrane region" description="Helical" evidence="1">
    <location>
        <begin position="6"/>
        <end position="23"/>
    </location>
</feature>
<evidence type="ECO:0000256" key="1">
    <source>
        <dbReference type="SAM" id="Phobius"/>
    </source>
</evidence>
<evidence type="ECO:0000313" key="3">
    <source>
        <dbReference type="Proteomes" id="UP000069697"/>
    </source>
</evidence>
<comment type="caution">
    <text evidence="2">The sequence shown here is derived from an EMBL/GenBank/DDBJ whole genome shotgun (WGS) entry which is preliminary data.</text>
</comment>
<keyword evidence="1" id="KW-0812">Transmembrane</keyword>
<gene>
    <name evidence="2" type="ORF">PAHA3_4369</name>
</gene>
<keyword evidence="1" id="KW-1133">Transmembrane helix</keyword>
<reference evidence="2 3" key="1">
    <citation type="journal article" date="2016" name="Genome Announc.">
        <title>Draft Genome Sequence of Paenibacillus amylolyticus Heshi-A3, Isolated from Fermented Rice Bran in a Japanese Fermented Seafood Dish.</title>
        <authorList>
            <person name="Akuzawa S."/>
            <person name="Nagaoka J."/>
            <person name="Kanekatsu M."/>
            <person name="Kubota E."/>
            <person name="Ohtake R."/>
            <person name="Suzuki T."/>
            <person name="Kanesaki Y."/>
        </authorList>
    </citation>
    <scope>NUCLEOTIDE SEQUENCE [LARGE SCALE GENOMIC DNA]</scope>
    <source>
        <strain evidence="2 3">Heshi-A3</strain>
    </source>
</reference>
<dbReference type="Proteomes" id="UP000069697">
    <property type="component" value="Unassembled WGS sequence"/>
</dbReference>
<accession>A0A100VR20</accession>
<protein>
    <submittedName>
        <fullName evidence="2">Uncharacterized protein</fullName>
    </submittedName>
</protein>
<reference evidence="3" key="2">
    <citation type="submission" date="2016-01" db="EMBL/GenBank/DDBJ databases">
        <title>Draft Genome Sequence of Paenibacillus amylolyticus Heshi-A3 that Was Isolated from Fermented Rice Bran with Aging Salted Mackerel, Which Was Named Heshiko as Traditional Fermented Seafood in Japan.</title>
        <authorList>
            <person name="Akuzawa S."/>
            <person name="Nakagawa J."/>
            <person name="Kanekatsu T."/>
            <person name="Kubota E."/>
            <person name="Ohtake R."/>
            <person name="Suzuki T."/>
            <person name="Kanesaki Y."/>
        </authorList>
    </citation>
    <scope>NUCLEOTIDE SEQUENCE [LARGE SCALE GENOMIC DNA]</scope>
    <source>
        <strain evidence="3">Heshi-A3</strain>
    </source>
</reference>
<sequence length="51" mass="5694">MNKKNIFIYVLLAFALSMTLTVLSRMNDDGGQSLKGTSATETSWLQMKIQP</sequence>
<proteinExistence type="predicted"/>
<keyword evidence="1" id="KW-0472">Membrane</keyword>
<organism evidence="2 3">
    <name type="scientific">Paenibacillus amylolyticus</name>
    <dbReference type="NCBI Taxonomy" id="1451"/>
    <lineage>
        <taxon>Bacteria</taxon>
        <taxon>Bacillati</taxon>
        <taxon>Bacillota</taxon>
        <taxon>Bacilli</taxon>
        <taxon>Bacillales</taxon>
        <taxon>Paenibacillaceae</taxon>
        <taxon>Paenibacillus</taxon>
    </lineage>
</organism>
<dbReference type="EMBL" id="BCNV01000005">
    <property type="protein sequence ID" value="GAS84266.1"/>
    <property type="molecule type" value="Genomic_DNA"/>
</dbReference>
<name>A0A100VR20_PAEAM</name>